<dbReference type="EMBL" id="FWWU01000006">
    <property type="protein sequence ID" value="SMB83193.1"/>
    <property type="molecule type" value="Genomic_DNA"/>
</dbReference>
<organism evidence="1 2">
    <name type="scientific">Deinococcus hopiensis KR-140</name>
    <dbReference type="NCBI Taxonomy" id="695939"/>
    <lineage>
        <taxon>Bacteria</taxon>
        <taxon>Thermotogati</taxon>
        <taxon>Deinococcota</taxon>
        <taxon>Deinococci</taxon>
        <taxon>Deinococcales</taxon>
        <taxon>Deinococcaceae</taxon>
        <taxon>Deinococcus</taxon>
    </lineage>
</organism>
<dbReference type="Proteomes" id="UP000192582">
    <property type="component" value="Unassembled WGS sequence"/>
</dbReference>
<name>A0A1W1UQ76_9DEIO</name>
<protein>
    <submittedName>
        <fullName evidence="1">Uncharacterized protein</fullName>
    </submittedName>
</protein>
<keyword evidence="2" id="KW-1185">Reference proteome</keyword>
<reference evidence="1 2" key="1">
    <citation type="submission" date="2017-04" db="EMBL/GenBank/DDBJ databases">
        <authorList>
            <person name="Afonso C.L."/>
            <person name="Miller P.J."/>
            <person name="Scott M.A."/>
            <person name="Spackman E."/>
            <person name="Goraichik I."/>
            <person name="Dimitrov K.M."/>
            <person name="Suarez D.L."/>
            <person name="Swayne D.E."/>
        </authorList>
    </citation>
    <scope>NUCLEOTIDE SEQUENCE [LARGE SCALE GENOMIC DNA]</scope>
    <source>
        <strain evidence="1 2">KR-140</strain>
    </source>
</reference>
<evidence type="ECO:0000313" key="1">
    <source>
        <dbReference type="EMBL" id="SMB83193.1"/>
    </source>
</evidence>
<dbReference type="AlphaFoldDB" id="A0A1W1UQ76"/>
<accession>A0A1W1UQ76</accession>
<proteinExistence type="predicted"/>
<sequence length="136" mass="15045">MRLPFALTQGAPRRRTYRGFEALVPAAQAVRFSRATPSGEPAGESLGFQFIRVEITGHPERTRNAAPRMERTIRKLHQSSLRRKSRLSRFVARPPTVTAVMTPGATERCTSSSLGEGGVMWAPWPINMGLACTPRI</sequence>
<evidence type="ECO:0000313" key="2">
    <source>
        <dbReference type="Proteomes" id="UP000192582"/>
    </source>
</evidence>
<gene>
    <name evidence="1" type="ORF">SAMN00790413_04300</name>
</gene>